<dbReference type="EMBL" id="ACCJ01000551">
    <property type="protein sequence ID" value="EEG51267.1"/>
    <property type="molecule type" value="Genomic_DNA"/>
</dbReference>
<evidence type="ECO:0000256" key="1">
    <source>
        <dbReference type="SAM" id="Phobius"/>
    </source>
</evidence>
<gene>
    <name evidence="2" type="ORF">CLOSTASPAR_06679</name>
</gene>
<keyword evidence="1" id="KW-0472">Membrane</keyword>
<dbReference type="InterPro" id="IPR010178">
    <property type="entry name" value="Lit"/>
</dbReference>
<feature type="transmembrane region" description="Helical" evidence="1">
    <location>
        <begin position="218"/>
        <end position="237"/>
    </location>
</feature>
<reference evidence="2 3" key="1">
    <citation type="submission" date="2009-01" db="EMBL/GenBank/DDBJ databases">
        <authorList>
            <person name="Fulton L."/>
            <person name="Clifton S."/>
            <person name="Fulton B."/>
            <person name="Xu J."/>
            <person name="Minx P."/>
            <person name="Pepin K.H."/>
            <person name="Johnson M."/>
            <person name="Bhonagiri V."/>
            <person name="Nash W.E."/>
            <person name="Mardis E.R."/>
            <person name="Wilson R.K."/>
        </authorList>
    </citation>
    <scope>NUCLEOTIDE SEQUENCE [LARGE SCALE GENOMIC DNA]</scope>
    <source>
        <strain evidence="2 3">DSM 15981</strain>
    </source>
</reference>
<name>C0DBM3_9FIRM</name>
<organism evidence="2 3">
    <name type="scientific">[Clostridium] asparagiforme DSM 15981</name>
    <dbReference type="NCBI Taxonomy" id="518636"/>
    <lineage>
        <taxon>Bacteria</taxon>
        <taxon>Bacillati</taxon>
        <taxon>Bacillota</taxon>
        <taxon>Clostridia</taxon>
        <taxon>Lachnospirales</taxon>
        <taxon>Lachnospiraceae</taxon>
        <taxon>Enterocloster</taxon>
    </lineage>
</organism>
<feature type="transmembrane region" description="Helical" evidence="1">
    <location>
        <begin position="116"/>
        <end position="141"/>
    </location>
</feature>
<accession>C0DBM3</accession>
<evidence type="ECO:0000313" key="2">
    <source>
        <dbReference type="EMBL" id="EEG51267.1"/>
    </source>
</evidence>
<sequence>MFLVHPPKEAFFHMKFVHRLLGILIAFCLMWILFITSIQAVVYWNPGYFEKEYTKYQVLDDLPPMTMEDLLDVTDEMMDYLKGDRADLHVVTTMGGETREFFNNREIAHMEDVRDLFLGAIFLRRVCLVAAVACLALLFGLKAQIRRVLPPALCLGTGLFFGILAVLAAIISTDFSKYFVVFHHIFFKNDLWILNPETDMLINIVPEGFFLDTAARIAGLYGALVLVLFGVSLFLSLRGRGKK</sequence>
<proteinExistence type="predicted"/>
<dbReference type="AlphaFoldDB" id="C0DBM3"/>
<protein>
    <submittedName>
        <fullName evidence="2">TIGR01906 family protein</fullName>
    </submittedName>
</protein>
<dbReference type="Proteomes" id="UP000004756">
    <property type="component" value="Unassembled WGS sequence"/>
</dbReference>
<dbReference type="HOGENOM" id="CLU_093826_0_0_9"/>
<keyword evidence="1" id="KW-1133">Transmembrane helix</keyword>
<dbReference type="NCBIfam" id="TIGR01906">
    <property type="entry name" value="integ_TIGR01906"/>
    <property type="match status" value="1"/>
</dbReference>
<comment type="caution">
    <text evidence="2">The sequence shown here is derived from an EMBL/GenBank/DDBJ whole genome shotgun (WGS) entry which is preliminary data.</text>
</comment>
<feature type="transmembrane region" description="Helical" evidence="1">
    <location>
        <begin position="20"/>
        <end position="44"/>
    </location>
</feature>
<keyword evidence="3" id="KW-1185">Reference proteome</keyword>
<reference evidence="2 3" key="2">
    <citation type="submission" date="2009-02" db="EMBL/GenBank/DDBJ databases">
        <title>Draft genome sequence of Clostridium asparagiforme (DSM 15981).</title>
        <authorList>
            <person name="Sudarsanam P."/>
            <person name="Ley R."/>
            <person name="Guruge J."/>
            <person name="Turnbaugh P.J."/>
            <person name="Mahowald M."/>
            <person name="Liep D."/>
            <person name="Gordon J."/>
        </authorList>
    </citation>
    <scope>NUCLEOTIDE SEQUENCE [LARGE SCALE GENOMIC DNA]</scope>
    <source>
        <strain evidence="2 3">DSM 15981</strain>
    </source>
</reference>
<feature type="transmembrane region" description="Helical" evidence="1">
    <location>
        <begin position="148"/>
        <end position="171"/>
    </location>
</feature>
<dbReference type="Pfam" id="PF07314">
    <property type="entry name" value="Lit"/>
    <property type="match status" value="1"/>
</dbReference>
<evidence type="ECO:0000313" key="3">
    <source>
        <dbReference type="Proteomes" id="UP000004756"/>
    </source>
</evidence>
<keyword evidence="1" id="KW-0812">Transmembrane</keyword>